<accession>A0A199W9H9</accession>
<organism evidence="1 2">
    <name type="scientific">Ananas comosus</name>
    <name type="common">Pineapple</name>
    <name type="synonym">Ananas ananas</name>
    <dbReference type="NCBI Taxonomy" id="4615"/>
    <lineage>
        <taxon>Eukaryota</taxon>
        <taxon>Viridiplantae</taxon>
        <taxon>Streptophyta</taxon>
        <taxon>Embryophyta</taxon>
        <taxon>Tracheophyta</taxon>
        <taxon>Spermatophyta</taxon>
        <taxon>Magnoliopsida</taxon>
        <taxon>Liliopsida</taxon>
        <taxon>Poales</taxon>
        <taxon>Bromeliaceae</taxon>
        <taxon>Bromelioideae</taxon>
        <taxon>Ananas</taxon>
    </lineage>
</organism>
<gene>
    <name evidence="1" type="ORF">ACMD2_14870</name>
</gene>
<protein>
    <submittedName>
        <fullName evidence="1">Uncharacterized protein</fullName>
    </submittedName>
</protein>
<evidence type="ECO:0000313" key="1">
    <source>
        <dbReference type="EMBL" id="OAY86122.1"/>
    </source>
</evidence>
<evidence type="ECO:0000313" key="2">
    <source>
        <dbReference type="Proteomes" id="UP000092600"/>
    </source>
</evidence>
<dbReference type="EMBL" id="LSRQ01000006">
    <property type="protein sequence ID" value="OAY86122.1"/>
    <property type="molecule type" value="Genomic_DNA"/>
</dbReference>
<name>A0A199W9H9_ANACO</name>
<reference evidence="1 2" key="1">
    <citation type="journal article" date="2016" name="DNA Res.">
        <title>The draft genome of MD-2 pineapple using hybrid error correction of long reads.</title>
        <authorList>
            <person name="Redwan R.M."/>
            <person name="Saidin A."/>
            <person name="Kumar S.V."/>
        </authorList>
    </citation>
    <scope>NUCLEOTIDE SEQUENCE [LARGE SCALE GENOMIC DNA]</scope>
    <source>
        <strain evidence="2">cv. MD2</strain>
        <tissue evidence="1">Leaf</tissue>
    </source>
</reference>
<dbReference type="Proteomes" id="UP000092600">
    <property type="component" value="Unassembled WGS sequence"/>
</dbReference>
<sequence>MLWDEEAHVRGGDAWRVLSGEGECFWKELAVSAPAHDSGFGGPGAAAQLGQIIHQIAAIARVNKLKSHMNGLPKGPSLLHGPMNLVRRAGRDGASDRGVRATIVQERRCGKNLPGEPGRGNNIVVFGRLIKCNQDGQ</sequence>
<proteinExistence type="predicted"/>
<dbReference type="AlphaFoldDB" id="A0A199W9H9"/>
<comment type="caution">
    <text evidence="1">The sequence shown here is derived from an EMBL/GenBank/DDBJ whole genome shotgun (WGS) entry which is preliminary data.</text>
</comment>